<comment type="caution">
    <text evidence="7">The sequence shown here is derived from an EMBL/GenBank/DDBJ whole genome shotgun (WGS) entry which is preliminary data.</text>
</comment>
<dbReference type="Proteomes" id="UP000199598">
    <property type="component" value="Unassembled WGS sequence"/>
</dbReference>
<evidence type="ECO:0000256" key="2">
    <source>
        <dbReference type="ARBA" id="ARBA00023052"/>
    </source>
</evidence>
<dbReference type="InterPro" id="IPR011766">
    <property type="entry name" value="TPP_enzyme_TPP-bd"/>
</dbReference>
<comment type="similarity">
    <text evidence="1 3">Belongs to the TPP enzyme family.</text>
</comment>
<evidence type="ECO:0000259" key="6">
    <source>
        <dbReference type="Pfam" id="PF02776"/>
    </source>
</evidence>
<dbReference type="InterPro" id="IPR029035">
    <property type="entry name" value="DHS-like_NAD/FAD-binding_dom"/>
</dbReference>
<accession>A0A1I3W674</accession>
<evidence type="ECO:0000256" key="3">
    <source>
        <dbReference type="RuleBase" id="RU362132"/>
    </source>
</evidence>
<sequence length="545" mass="58164">MRGADLIAQKLHQAGSQYAFGIPGGEVLALMDALNLAGLKFNLVKHENAGGFMAEGAWHGLARQGTDAPVVLLATLGPGVTNAVNVIANAFQDRVPLIFLTGCVDTAEAETYTHQVMDHQQLLRPIVKASFKAAPGALNAMMDKAISIAMSGQPGPVHIDVPISVAEGESAETQKSPNYGIRAAQLPFGDVLEQARDLLGAAQRPIAIAGVDAVNVDAGNEIEAFCEAYQIPLITSYKGKGLIPEGHRLSLGGAGLSPKADKSLMPLLADADLVVLIGYDPIEMRVNWRNPWSEETSVIELTPVLRSHGMHHVSHTLEGDVKPTLMALTPEDEAGIVPEESDWLRDRIAPAKDKLKADFCAEESGWGPATVFHGLREALPETTVATADSGAHRILVSQIWESHSPRTMLQSSALCTMACALPLGIGHKMAKPDDPVVVFVGDAGLEMGLGDLAVLRDMQVPFIVCVLVDESLSLIELKQRANQNPNLGVDFSATNFPALADAYGGHGVWVDDAESLKKEAKAALERDTFTVLACRIDRRAYDGKL</sequence>
<dbReference type="Gene3D" id="3.40.50.970">
    <property type="match status" value="2"/>
</dbReference>
<dbReference type="EMBL" id="FOSK01000001">
    <property type="protein sequence ID" value="SFK02187.1"/>
    <property type="molecule type" value="Genomic_DNA"/>
</dbReference>
<dbReference type="InterPro" id="IPR012000">
    <property type="entry name" value="Thiamin_PyroP_enz_cen_dom"/>
</dbReference>
<dbReference type="InterPro" id="IPR012001">
    <property type="entry name" value="Thiamin_PyroP_enz_TPP-bd_dom"/>
</dbReference>
<dbReference type="InterPro" id="IPR000399">
    <property type="entry name" value="TPP-bd_CS"/>
</dbReference>
<evidence type="ECO:0000313" key="8">
    <source>
        <dbReference type="Proteomes" id="UP000199598"/>
    </source>
</evidence>
<dbReference type="InterPro" id="IPR029061">
    <property type="entry name" value="THDP-binding"/>
</dbReference>
<name>A0A1I3W674_9HYPH</name>
<dbReference type="InterPro" id="IPR045229">
    <property type="entry name" value="TPP_enz"/>
</dbReference>
<dbReference type="PANTHER" id="PTHR18968:SF129">
    <property type="entry name" value="ACETOLACTATE SYNTHASE"/>
    <property type="match status" value="1"/>
</dbReference>
<dbReference type="Gene3D" id="3.40.50.1220">
    <property type="entry name" value="TPP-binding domain"/>
    <property type="match status" value="1"/>
</dbReference>
<dbReference type="PANTHER" id="PTHR18968">
    <property type="entry name" value="THIAMINE PYROPHOSPHATE ENZYMES"/>
    <property type="match status" value="1"/>
</dbReference>
<dbReference type="Pfam" id="PF00205">
    <property type="entry name" value="TPP_enzyme_M"/>
    <property type="match status" value="1"/>
</dbReference>
<dbReference type="SUPFAM" id="SSF52467">
    <property type="entry name" value="DHS-like NAD/FAD-binding domain"/>
    <property type="match status" value="1"/>
</dbReference>
<dbReference type="RefSeq" id="WP_093516862.1">
    <property type="nucleotide sequence ID" value="NZ_FOSK01000001.1"/>
</dbReference>
<feature type="domain" description="Thiamine pyrophosphate enzyme TPP-binding" evidence="5">
    <location>
        <begin position="388"/>
        <end position="533"/>
    </location>
</feature>
<keyword evidence="8" id="KW-1185">Reference proteome</keyword>
<dbReference type="CDD" id="cd07035">
    <property type="entry name" value="TPP_PYR_POX_like"/>
    <property type="match status" value="1"/>
</dbReference>
<reference evidence="7 8" key="1">
    <citation type="submission" date="2016-10" db="EMBL/GenBank/DDBJ databases">
        <authorList>
            <person name="Varghese N."/>
            <person name="Submissions S."/>
        </authorList>
    </citation>
    <scope>NUCLEOTIDE SEQUENCE [LARGE SCALE GENOMIC DNA]</scope>
    <source>
        <strain evidence="7 8">DSM 16392</strain>
    </source>
</reference>
<gene>
    <name evidence="7" type="ORF">SAMN04488518_101803</name>
</gene>
<dbReference type="PROSITE" id="PS00187">
    <property type="entry name" value="TPP_ENZYMES"/>
    <property type="match status" value="1"/>
</dbReference>
<evidence type="ECO:0000259" key="5">
    <source>
        <dbReference type="Pfam" id="PF02775"/>
    </source>
</evidence>
<evidence type="ECO:0000259" key="4">
    <source>
        <dbReference type="Pfam" id="PF00205"/>
    </source>
</evidence>
<feature type="domain" description="Thiamine pyrophosphate enzyme N-terminal TPP-binding" evidence="6">
    <location>
        <begin position="1"/>
        <end position="121"/>
    </location>
</feature>
<evidence type="ECO:0000313" key="7">
    <source>
        <dbReference type="EMBL" id="SFK02187.1"/>
    </source>
</evidence>
<feature type="domain" description="Thiamine pyrophosphate enzyme central" evidence="4">
    <location>
        <begin position="192"/>
        <end position="328"/>
    </location>
</feature>
<dbReference type="Pfam" id="PF02776">
    <property type="entry name" value="TPP_enzyme_N"/>
    <property type="match status" value="1"/>
</dbReference>
<proteinExistence type="inferred from homology"/>
<dbReference type="Pfam" id="PF02775">
    <property type="entry name" value="TPP_enzyme_C"/>
    <property type="match status" value="1"/>
</dbReference>
<keyword evidence="2 3" id="KW-0786">Thiamine pyrophosphate</keyword>
<protein>
    <submittedName>
        <fullName evidence="7">Acetolactate synthase-1/2/3 large subunit</fullName>
    </submittedName>
</protein>
<evidence type="ECO:0000256" key="1">
    <source>
        <dbReference type="ARBA" id="ARBA00007812"/>
    </source>
</evidence>
<organism evidence="7 8">
    <name type="scientific">Pseudovibrio ascidiaceicola</name>
    <dbReference type="NCBI Taxonomy" id="285279"/>
    <lineage>
        <taxon>Bacteria</taxon>
        <taxon>Pseudomonadati</taxon>
        <taxon>Pseudomonadota</taxon>
        <taxon>Alphaproteobacteria</taxon>
        <taxon>Hyphomicrobiales</taxon>
        <taxon>Stappiaceae</taxon>
        <taxon>Pseudovibrio</taxon>
    </lineage>
</organism>
<dbReference type="SUPFAM" id="SSF52518">
    <property type="entry name" value="Thiamin diphosphate-binding fold (THDP-binding)"/>
    <property type="match status" value="2"/>
</dbReference>